<name>A0ABR2UB73_9ROSI</name>
<dbReference type="Proteomes" id="UP001396334">
    <property type="component" value="Unassembled WGS sequence"/>
</dbReference>
<dbReference type="CDD" id="cd22162">
    <property type="entry name" value="F-box_AtSKIP3-like"/>
    <property type="match status" value="1"/>
</dbReference>
<dbReference type="InterPro" id="IPR001810">
    <property type="entry name" value="F-box_dom"/>
</dbReference>
<gene>
    <name evidence="2" type="ORF">V6N11_052765</name>
</gene>
<feature type="domain" description="F-box" evidence="1">
    <location>
        <begin position="20"/>
        <end position="66"/>
    </location>
</feature>
<dbReference type="PANTHER" id="PTHR31960">
    <property type="entry name" value="F-BOX PROTEIN PP2-A15"/>
    <property type="match status" value="1"/>
</dbReference>
<dbReference type="EMBL" id="JBBPBN010000001">
    <property type="protein sequence ID" value="KAK9046895.1"/>
    <property type="molecule type" value="Genomic_DNA"/>
</dbReference>
<comment type="caution">
    <text evidence="2">The sequence shown here is derived from an EMBL/GenBank/DDBJ whole genome shotgun (WGS) entry which is preliminary data.</text>
</comment>
<evidence type="ECO:0000313" key="2">
    <source>
        <dbReference type="EMBL" id="KAK9046895.1"/>
    </source>
</evidence>
<dbReference type="SUPFAM" id="SSF81383">
    <property type="entry name" value="F-box domain"/>
    <property type="match status" value="1"/>
</dbReference>
<evidence type="ECO:0000259" key="1">
    <source>
        <dbReference type="PROSITE" id="PS50181"/>
    </source>
</evidence>
<keyword evidence="3" id="KW-1185">Reference proteome</keyword>
<organism evidence="2 3">
    <name type="scientific">Hibiscus sabdariffa</name>
    <name type="common">roselle</name>
    <dbReference type="NCBI Taxonomy" id="183260"/>
    <lineage>
        <taxon>Eukaryota</taxon>
        <taxon>Viridiplantae</taxon>
        <taxon>Streptophyta</taxon>
        <taxon>Embryophyta</taxon>
        <taxon>Tracheophyta</taxon>
        <taxon>Spermatophyta</taxon>
        <taxon>Magnoliopsida</taxon>
        <taxon>eudicotyledons</taxon>
        <taxon>Gunneridae</taxon>
        <taxon>Pentapetalae</taxon>
        <taxon>rosids</taxon>
        <taxon>malvids</taxon>
        <taxon>Malvales</taxon>
        <taxon>Malvaceae</taxon>
        <taxon>Malvoideae</taxon>
        <taxon>Hibiscus</taxon>
    </lineage>
</organism>
<evidence type="ECO:0000313" key="3">
    <source>
        <dbReference type="Proteomes" id="UP001396334"/>
    </source>
</evidence>
<proteinExistence type="predicted"/>
<dbReference type="Pfam" id="PF14299">
    <property type="entry name" value="PP2"/>
    <property type="match status" value="1"/>
</dbReference>
<dbReference type="InterPro" id="IPR025886">
    <property type="entry name" value="PP2-like"/>
</dbReference>
<protein>
    <recommendedName>
        <fullName evidence="1">F-box domain-containing protein</fullName>
    </recommendedName>
</protein>
<accession>A0ABR2UB73</accession>
<dbReference type="PANTHER" id="PTHR31960:SF22">
    <property type="entry name" value="F-BOX PROTEIN PP2-A12"/>
    <property type="match status" value="1"/>
</dbReference>
<dbReference type="InterPro" id="IPR036047">
    <property type="entry name" value="F-box-like_dom_sf"/>
</dbReference>
<reference evidence="2 3" key="1">
    <citation type="journal article" date="2024" name="G3 (Bethesda)">
        <title>Genome assembly of Hibiscus sabdariffa L. provides insights into metabolisms of medicinal natural products.</title>
        <authorList>
            <person name="Kim T."/>
        </authorList>
    </citation>
    <scope>NUCLEOTIDE SEQUENCE [LARGE SCALE GENOMIC DNA]</scope>
    <source>
        <strain evidence="2">TK-2024</strain>
        <tissue evidence="2">Old leaves</tissue>
    </source>
</reference>
<sequence>MDVSGPVSLACSLPSVSSSSPTLGDLPEICVASIIRHLNPPEICKLAELNQAFRGASWDDFVWESKLPPNYQILVHKVLGLVPQKLGKRDIYTRLCRPNTFDGGTKRVWVDKNTGGVCMSISSKGLMIEDTGIISLVMNLGSIQLHIFNRCGGLKCRAGTYSVFFRLHLGRASRRFGFGRRVWDSEHVHGWDIKPVRFELWTSGDEYSTCQCSLGEAGRWFEYHVGDFKVDNPNSWTKMKVSMTQIDCTHTKGGLSLDSVLIYPTS</sequence>
<dbReference type="PROSITE" id="PS50181">
    <property type="entry name" value="FBOX"/>
    <property type="match status" value="1"/>
</dbReference>